<feature type="transmembrane region" description="Helical" evidence="2">
    <location>
        <begin position="573"/>
        <end position="595"/>
    </location>
</feature>
<evidence type="ECO:0008006" key="6">
    <source>
        <dbReference type="Google" id="ProtNLM"/>
    </source>
</evidence>
<sequence>MATSVSARSSTLGRPGRPESEARPSAFAEKDRFPCSTRRKEGCRASSLPVSLRGAKWPGVPSVLVSCLVTLVFATATNVSESASEVRGKHLCEFKGIDLSSGRVSSFAVDTPEYTIQFATKQAELIVSPRFECPENIAPQLLPSVFVNGNPVDPRGTLGTTLPVPTGRWFDVKLEVRNPSSAPSPKVYTLHVDQRQAISEPSLQTFSVQDSHGNALPVTPLFTNANDAFVLAAGVNDAYISLHAQCDPSSALYINGNRSLLSASVKVPRDERQPSSLTTVECRRTGDGEASQRTYFLETLWTRTDLSPPSKLIVHGTGRACEVLPAEEARILCENSGRLASLFALFPPSVFYKVASAEDDSFSIPLVNGGWTPRFPLRADLQITARAGSAEKLWKLDFTHRTVSGHASAWLSTLQTCSVLCFLPALLGISAILFLALLTGQGGARKFSEVPLTALFFFQASFFLRLLQKGPDVLQTSTAMLGWTMLFLPLPSIAETNVELAAGCFVVSGVLLVMTGVLRATFRAVLFQRKPADALPHNLQFGNSEFRLLHALSFPLAAAAAMLMADADSTPRLQLVGSLAALFLTSYHLGIFFFVRSLVSAGRVFWLWSHPLHAAADATDGRWCDIRSDQLVTEPVHWTVGVSAPTGAWFAPAAQISPITVRGAAAAPGAKDSSAWQLRSEGPPGSSAVDVDVLRPKHGPALLPCLRDLPVGIVRSGWIDTFFTLETLTKLVGHQREVGNAGYSHSPKAPVALPLTVKRHQLTGPITAGRFALFFELRTPCSRIGDSVVRSLLGLLLGLAASFEGVVASALLVSAALVSFAWMLYIRLDQPFHRADENAVFPALFALVGCGALTCRGPAALRTSFLSTLLEHISVYMLLALALYTAFVAACLVLGVVWPALQEIRRLPRLCNSTLFLTDRQRNFSVSCPAYNLFPVRNVLLECSAGPGPAAQVRRVSPHANAYAQLEFSVEEFRARCCTGDLEKPSACIFIDSVQSSLRFRSRTVYAGDDLKEAVDSFLDEEPALGNTYPDLRDFLLGELERSQGDSSVATIDVRLVGPQAPDGLGSFPATARSANPDAERSSAEADAGMQFSRTAPLLEKYSSDVSPSHRADAATSPLSSRSWREMS</sequence>
<dbReference type="Proteomes" id="UP000007494">
    <property type="component" value="Chromosome XII"/>
</dbReference>
<dbReference type="eggNOG" id="ENOG502SQ9J">
    <property type="taxonomic scope" value="Eukaryota"/>
</dbReference>
<keyword evidence="2" id="KW-0472">Membrane</keyword>
<keyword evidence="5" id="KW-1185">Reference proteome</keyword>
<dbReference type="VEuPathDB" id="ToxoDB:NCLIV_064890"/>
<feature type="region of interest" description="Disordered" evidence="1">
    <location>
        <begin position="1063"/>
        <end position="1128"/>
    </location>
</feature>
<organism evidence="3 5">
    <name type="scientific">Neospora caninum (strain Liverpool)</name>
    <dbReference type="NCBI Taxonomy" id="572307"/>
    <lineage>
        <taxon>Eukaryota</taxon>
        <taxon>Sar</taxon>
        <taxon>Alveolata</taxon>
        <taxon>Apicomplexa</taxon>
        <taxon>Conoidasida</taxon>
        <taxon>Coccidia</taxon>
        <taxon>Eucoccidiorida</taxon>
        <taxon>Eimeriorina</taxon>
        <taxon>Sarcocystidae</taxon>
        <taxon>Neospora</taxon>
    </lineage>
</organism>
<dbReference type="OrthoDB" id="396760at2759"/>
<gene>
    <name evidence="4" type="ORF">BN1204_064890</name>
    <name evidence="3" type="ORF">NCLIV_064890</name>
</gene>
<reference evidence="3" key="1">
    <citation type="submission" date="2011-02" db="EMBL/GenBank/DDBJ databases">
        <authorList>
            <person name="Aslett M."/>
        </authorList>
    </citation>
    <scope>NUCLEOTIDE SEQUENCE</scope>
    <source>
        <strain evidence="3">Liverpool</strain>
    </source>
</reference>
<feature type="transmembrane region" description="Helical" evidence="2">
    <location>
        <begin position="419"/>
        <end position="438"/>
    </location>
</feature>
<dbReference type="RefSeq" id="XP_003886089.1">
    <property type="nucleotide sequence ID" value="XM_003886040.1"/>
</dbReference>
<proteinExistence type="predicted"/>
<keyword evidence="2" id="KW-0812">Transmembrane</keyword>
<reference evidence="5" key="3">
    <citation type="journal article" date="2012" name="PLoS Pathog.">
        <title>Comparative genomics of the apicomplexan parasites Toxoplasma gondii and Neospora caninum: Coccidia differing in host range and transmission strategy.</title>
        <authorList>
            <person name="Reid A.J."/>
            <person name="Vermont S.J."/>
            <person name="Cotton J.A."/>
            <person name="Harris D."/>
            <person name="Hill-Cawthorne G.A."/>
            <person name="Konen-Waisman S."/>
            <person name="Latham S.M."/>
            <person name="Mourier T."/>
            <person name="Norton R."/>
            <person name="Quail M.A."/>
            <person name="Sanders M."/>
            <person name="Shanmugam D."/>
            <person name="Sohal A."/>
            <person name="Wasmuth J.D."/>
            <person name="Brunk B."/>
            <person name="Grigg M.E."/>
            <person name="Howard J.C."/>
            <person name="Parkinson J."/>
            <person name="Roos D.S."/>
            <person name="Trees A.J."/>
            <person name="Berriman M."/>
            <person name="Pain A."/>
            <person name="Wastling J.M."/>
        </authorList>
    </citation>
    <scope>NUCLEOTIDE SEQUENCE [LARGE SCALE GENOMIC DNA]</scope>
    <source>
        <strain evidence="5">Liverpool</strain>
    </source>
</reference>
<reference evidence="4" key="4">
    <citation type="journal article" date="2015" name="PLoS ONE">
        <title>Comprehensive Evaluation of Toxoplasma gondii VEG and Neospora caninum LIV Genomes with Tachyzoite Stage Transcriptome and Proteome Defines Novel Transcript Features.</title>
        <authorList>
            <person name="Ramaprasad A."/>
            <person name="Mourier T."/>
            <person name="Naeem R."/>
            <person name="Malas T.B."/>
            <person name="Moussa E."/>
            <person name="Panigrahi A."/>
            <person name="Vermont S.J."/>
            <person name="Otto T.D."/>
            <person name="Wastling J."/>
            <person name="Pain A."/>
        </authorList>
    </citation>
    <scope>NUCLEOTIDE SEQUENCE</scope>
    <source>
        <strain evidence="4">Liverpool</strain>
    </source>
</reference>
<accession>F0VQR6</accession>
<feature type="transmembrane region" description="Helical" evidence="2">
    <location>
        <begin position="840"/>
        <end position="861"/>
    </location>
</feature>
<dbReference type="GeneID" id="13445286"/>
<name>F0VQR6_NEOCL</name>
<reference evidence="3" key="2">
    <citation type="submission" date="2011-03" db="EMBL/GenBank/DDBJ databases">
        <title>Comparative genomics and transcriptomics of Neospora caninum and Toxoplasma gondii.</title>
        <authorList>
            <person name="Reid A.J."/>
            <person name="Sohal A."/>
            <person name="Harris D."/>
            <person name="Quail M."/>
            <person name="Sanders M."/>
            <person name="Berriman M."/>
            <person name="Wastling J.M."/>
            <person name="Pain A."/>
        </authorList>
    </citation>
    <scope>NUCLEOTIDE SEQUENCE</scope>
    <source>
        <strain evidence="3">Liverpool</strain>
    </source>
</reference>
<keyword evidence="2" id="KW-1133">Transmembrane helix</keyword>
<dbReference type="OMA" id="TLHVDQR"/>
<feature type="compositionally biased region" description="Basic and acidic residues" evidence="1">
    <location>
        <begin position="16"/>
        <end position="31"/>
    </location>
</feature>
<dbReference type="AlphaFoldDB" id="F0VQR6"/>
<feature type="region of interest" description="Disordered" evidence="1">
    <location>
        <begin position="1"/>
        <end position="31"/>
    </location>
</feature>
<feature type="transmembrane region" description="Helical" evidence="2">
    <location>
        <begin position="450"/>
        <end position="467"/>
    </location>
</feature>
<feature type="transmembrane region" description="Helical" evidence="2">
    <location>
        <begin position="500"/>
        <end position="522"/>
    </location>
</feature>
<evidence type="ECO:0000313" key="4">
    <source>
        <dbReference type="EMBL" id="CEL70811.1"/>
    </source>
</evidence>
<evidence type="ECO:0000313" key="5">
    <source>
        <dbReference type="Proteomes" id="UP000007494"/>
    </source>
</evidence>
<dbReference type="InParanoid" id="F0VQR6"/>
<feature type="compositionally biased region" description="Polar residues" evidence="1">
    <location>
        <begin position="1"/>
        <end position="12"/>
    </location>
</feature>
<feature type="transmembrane region" description="Helical" evidence="2">
    <location>
        <begin position="809"/>
        <end position="828"/>
    </location>
</feature>
<dbReference type="EMBL" id="FR823393">
    <property type="protein sequence ID" value="CBZ56063.1"/>
    <property type="molecule type" value="Genomic_DNA"/>
</dbReference>
<evidence type="ECO:0000256" key="1">
    <source>
        <dbReference type="SAM" id="MobiDB-lite"/>
    </source>
</evidence>
<evidence type="ECO:0000256" key="2">
    <source>
        <dbReference type="SAM" id="Phobius"/>
    </source>
</evidence>
<dbReference type="EMBL" id="LN714487">
    <property type="protein sequence ID" value="CEL70811.1"/>
    <property type="molecule type" value="Genomic_DNA"/>
</dbReference>
<protein>
    <recommendedName>
        <fullName evidence="6">Transmembrane protein</fullName>
    </recommendedName>
</protein>
<evidence type="ECO:0000313" key="3">
    <source>
        <dbReference type="EMBL" id="CBZ56063.1"/>
    </source>
</evidence>
<feature type="transmembrane region" description="Helical" evidence="2">
    <location>
        <begin position="873"/>
        <end position="901"/>
    </location>
</feature>